<protein>
    <recommendedName>
        <fullName evidence="4">Nucleotidyltransferase</fullName>
    </recommendedName>
</protein>
<evidence type="ECO:0000313" key="2">
    <source>
        <dbReference type="EMBL" id="PJA47217.1"/>
    </source>
</evidence>
<keyword evidence="1" id="KW-0812">Transmembrane</keyword>
<keyword evidence="1" id="KW-1133">Transmembrane helix</keyword>
<gene>
    <name evidence="2" type="ORF">CO172_02650</name>
</gene>
<keyword evidence="1" id="KW-0472">Membrane</keyword>
<proteinExistence type="predicted"/>
<feature type="transmembrane region" description="Helical" evidence="1">
    <location>
        <begin position="100"/>
        <end position="120"/>
    </location>
</feature>
<dbReference type="EMBL" id="PFWS01000041">
    <property type="protein sequence ID" value="PJA47217.1"/>
    <property type="molecule type" value="Genomic_DNA"/>
</dbReference>
<dbReference type="AlphaFoldDB" id="A0A2M7XH56"/>
<organism evidence="2 3">
    <name type="scientific">Candidatus Uhrbacteria bacterium CG_4_9_14_3_um_filter_36_7</name>
    <dbReference type="NCBI Taxonomy" id="1975033"/>
    <lineage>
        <taxon>Bacteria</taxon>
        <taxon>Candidatus Uhriibacteriota</taxon>
    </lineage>
</organism>
<reference evidence="3" key="1">
    <citation type="submission" date="2017-09" db="EMBL/GenBank/DDBJ databases">
        <title>Depth-based differentiation of microbial function through sediment-hosted aquifers and enrichment of novel symbionts in the deep terrestrial subsurface.</title>
        <authorList>
            <person name="Probst A.J."/>
            <person name="Ladd B."/>
            <person name="Jarett J.K."/>
            <person name="Geller-Mcgrath D.E."/>
            <person name="Sieber C.M.K."/>
            <person name="Emerson J.B."/>
            <person name="Anantharaman K."/>
            <person name="Thomas B.C."/>
            <person name="Malmstrom R."/>
            <person name="Stieglmeier M."/>
            <person name="Klingl A."/>
            <person name="Woyke T."/>
            <person name="Ryan C.M."/>
            <person name="Banfield J.F."/>
        </authorList>
    </citation>
    <scope>NUCLEOTIDE SEQUENCE [LARGE SCALE GENOMIC DNA]</scope>
</reference>
<sequence>MSCPNTLEQAIIRTVSWFSLFEYPLTSFEVWKYLFGKKATLQEVDLCLYHSDYLQKHLEKKDGFIFFYNPTRSIEDILRKHHENYVDAIFKLKKIKRMLWFFRLFPSIECVAACNSLAWFSTTHKSDIDLFIIVKPGTIWITRLCLVIPFVFLGKRPGQTIKDPFCFSFFLSSDNLNLEQFAIKPKDFYLALWAMSLIPFLNRGRTFEIFIERNQWVFNDFPNNVFRQPHEELCQNIKKRICIGFSWIERFARFIQWKRFPSTLKNIANKNTNVVISDQVLKFHIDDKRQFFYEQWKKRIAIIICVFFLIV</sequence>
<name>A0A2M7XH56_9BACT</name>
<feature type="transmembrane region" description="Helical" evidence="1">
    <location>
        <begin position="132"/>
        <end position="153"/>
    </location>
</feature>
<dbReference type="Proteomes" id="UP000229749">
    <property type="component" value="Unassembled WGS sequence"/>
</dbReference>
<evidence type="ECO:0008006" key="4">
    <source>
        <dbReference type="Google" id="ProtNLM"/>
    </source>
</evidence>
<evidence type="ECO:0000256" key="1">
    <source>
        <dbReference type="SAM" id="Phobius"/>
    </source>
</evidence>
<accession>A0A2M7XH56</accession>
<evidence type="ECO:0000313" key="3">
    <source>
        <dbReference type="Proteomes" id="UP000229749"/>
    </source>
</evidence>
<comment type="caution">
    <text evidence="2">The sequence shown here is derived from an EMBL/GenBank/DDBJ whole genome shotgun (WGS) entry which is preliminary data.</text>
</comment>